<proteinExistence type="predicted"/>
<evidence type="ECO:0000313" key="1">
    <source>
        <dbReference type="EMBL" id="KAL1374175.1"/>
    </source>
</evidence>
<sequence length="122" mass="13525">MLVDSRSPVRSPTIVIPADTEPLLSTHIKLEVLDLIRHEDVESGVLNEETADQQLHLNRLLPLRVQGTTSSEMFRYVLPKVAATPTTATGDSVDPVPPYLRLACFNRHNSSGTEALPNRRTE</sequence>
<organism evidence="1 2">
    <name type="scientific">Culex pipiens pipiens</name>
    <name type="common">Northern house mosquito</name>
    <dbReference type="NCBI Taxonomy" id="38569"/>
    <lineage>
        <taxon>Eukaryota</taxon>
        <taxon>Metazoa</taxon>
        <taxon>Ecdysozoa</taxon>
        <taxon>Arthropoda</taxon>
        <taxon>Hexapoda</taxon>
        <taxon>Insecta</taxon>
        <taxon>Pterygota</taxon>
        <taxon>Neoptera</taxon>
        <taxon>Endopterygota</taxon>
        <taxon>Diptera</taxon>
        <taxon>Nematocera</taxon>
        <taxon>Culicoidea</taxon>
        <taxon>Culicidae</taxon>
        <taxon>Culicinae</taxon>
        <taxon>Culicini</taxon>
        <taxon>Culex</taxon>
        <taxon>Culex</taxon>
    </lineage>
</organism>
<dbReference type="Proteomes" id="UP001562425">
    <property type="component" value="Unassembled WGS sequence"/>
</dbReference>
<evidence type="ECO:0000313" key="2">
    <source>
        <dbReference type="Proteomes" id="UP001562425"/>
    </source>
</evidence>
<comment type="caution">
    <text evidence="1">The sequence shown here is derived from an EMBL/GenBank/DDBJ whole genome shotgun (WGS) entry which is preliminary data.</text>
</comment>
<keyword evidence="2" id="KW-1185">Reference proteome</keyword>
<accession>A0ABD1CCX1</accession>
<feature type="non-terminal residue" evidence="1">
    <location>
        <position position="122"/>
    </location>
</feature>
<gene>
    <name evidence="1" type="ORF">pipiens_020423</name>
</gene>
<reference evidence="1 2" key="1">
    <citation type="submission" date="2024-05" db="EMBL/GenBank/DDBJ databases">
        <title>Culex pipiens pipiens assembly and annotation.</title>
        <authorList>
            <person name="Alout H."/>
            <person name="Durand T."/>
        </authorList>
    </citation>
    <scope>NUCLEOTIDE SEQUENCE [LARGE SCALE GENOMIC DNA]</scope>
    <source>
        <strain evidence="1">HA-2024</strain>
        <tissue evidence="1">Whole body</tissue>
    </source>
</reference>
<dbReference type="AlphaFoldDB" id="A0ABD1CCX1"/>
<protein>
    <submittedName>
        <fullName evidence="1">Uncharacterized protein</fullName>
    </submittedName>
</protein>
<dbReference type="EMBL" id="JBEHCU010013607">
    <property type="protein sequence ID" value="KAL1374175.1"/>
    <property type="molecule type" value="Genomic_DNA"/>
</dbReference>
<name>A0ABD1CCX1_CULPP</name>